<name>A0AAD6ABA6_9TELE</name>
<evidence type="ECO:0000259" key="1">
    <source>
        <dbReference type="Pfam" id="PF13905"/>
    </source>
</evidence>
<feature type="domain" description="Thioredoxin-like fold" evidence="1">
    <location>
        <begin position="242"/>
        <end position="343"/>
    </location>
</feature>
<comment type="caution">
    <text evidence="2">The sequence shown here is derived from an EMBL/GenBank/DDBJ whole genome shotgun (WGS) entry which is preliminary data.</text>
</comment>
<dbReference type="Pfam" id="PF13905">
    <property type="entry name" value="Thioredoxin_8"/>
    <property type="match status" value="2"/>
</dbReference>
<dbReference type="EMBL" id="JAPTMU010000106">
    <property type="protein sequence ID" value="KAJ4921759.1"/>
    <property type="molecule type" value="Genomic_DNA"/>
</dbReference>
<gene>
    <name evidence="2" type="ORF">JOQ06_016469</name>
</gene>
<evidence type="ECO:0000313" key="3">
    <source>
        <dbReference type="Proteomes" id="UP001219934"/>
    </source>
</evidence>
<proteinExistence type="predicted"/>
<accession>A0AAD6ABA6</accession>
<dbReference type="PANTHER" id="PTHR47109">
    <property type="entry name" value="NUCLEOREDOXIN-LIKE PROTEIN 1"/>
    <property type="match status" value="1"/>
</dbReference>
<dbReference type="GO" id="GO:0045494">
    <property type="term" value="P:photoreceptor cell maintenance"/>
    <property type="evidence" value="ECO:0007669"/>
    <property type="project" value="InterPro"/>
</dbReference>
<keyword evidence="3" id="KW-1185">Reference proteome</keyword>
<dbReference type="Gene3D" id="3.40.30.10">
    <property type="entry name" value="Glutaredoxin"/>
    <property type="match status" value="2"/>
</dbReference>
<feature type="non-terminal residue" evidence="2">
    <location>
        <position position="1"/>
    </location>
</feature>
<evidence type="ECO:0000313" key="2">
    <source>
        <dbReference type="EMBL" id="KAJ4921759.1"/>
    </source>
</evidence>
<sequence>MVDLFLNRVLVENNTDQDELNTEREIVGILENRILMLFFASSECENCQEFLPVLNDFFKRLKDPAYIEYPKLLALVYISLDKSEAQQERFLNELHKKVLFLAFEDPYRNELKAMFKVKSVPTVVVLRPDGSVLSPNAVQDICSYGTDCFRDWQESAEVIERSFMLNEDFDNLNMRSATDPVRRLKQGRGETKGEGVSSYCRQASVLVPVNMVDLFVDRVLLKNNKEQDELDTEREIVMRLQNRILMLFFASAACERCQQFTPTISNFFKRLTDEFYVDRAAQLVLVYISLDQTEEEQESFLKELPKRCLFLAYEDPYRRSELQAMFNVEELPTVVVLRPDCSILIPNAAEEILCLGPDCYRNWQEAAEIIDRNFLINEDFEVKSMCSWSDPMRRLKYRFVHASGREEREKGRRVQWVHEGAERRDAGDA</sequence>
<feature type="domain" description="Thioredoxin-like fold" evidence="1">
    <location>
        <begin position="32"/>
        <end position="132"/>
    </location>
</feature>
<dbReference type="InterPro" id="IPR029520">
    <property type="entry name" value="RdCVF"/>
</dbReference>
<dbReference type="AlphaFoldDB" id="A0AAD6ABA6"/>
<organism evidence="2 3">
    <name type="scientific">Pogonophryne albipinna</name>
    <dbReference type="NCBI Taxonomy" id="1090488"/>
    <lineage>
        <taxon>Eukaryota</taxon>
        <taxon>Metazoa</taxon>
        <taxon>Chordata</taxon>
        <taxon>Craniata</taxon>
        <taxon>Vertebrata</taxon>
        <taxon>Euteleostomi</taxon>
        <taxon>Actinopterygii</taxon>
        <taxon>Neopterygii</taxon>
        <taxon>Teleostei</taxon>
        <taxon>Neoteleostei</taxon>
        <taxon>Acanthomorphata</taxon>
        <taxon>Eupercaria</taxon>
        <taxon>Perciformes</taxon>
        <taxon>Notothenioidei</taxon>
        <taxon>Pogonophryne</taxon>
    </lineage>
</organism>
<reference evidence="2" key="1">
    <citation type="submission" date="2022-11" db="EMBL/GenBank/DDBJ databases">
        <title>Chromosome-level genome of Pogonophryne albipinna.</title>
        <authorList>
            <person name="Jo E."/>
        </authorList>
    </citation>
    <scope>NUCLEOTIDE SEQUENCE</scope>
    <source>
        <strain evidence="2">SGF0006</strain>
        <tissue evidence="2">Muscle</tissue>
    </source>
</reference>
<dbReference type="InterPro" id="IPR036249">
    <property type="entry name" value="Thioredoxin-like_sf"/>
</dbReference>
<dbReference type="SUPFAM" id="SSF52833">
    <property type="entry name" value="Thioredoxin-like"/>
    <property type="match status" value="2"/>
</dbReference>
<dbReference type="InterPro" id="IPR012336">
    <property type="entry name" value="Thioredoxin-like_fold"/>
</dbReference>
<dbReference type="Proteomes" id="UP001219934">
    <property type="component" value="Unassembled WGS sequence"/>
</dbReference>
<protein>
    <recommendedName>
        <fullName evidence="1">Thioredoxin-like fold domain-containing protein</fullName>
    </recommendedName>
</protein>
<dbReference type="GO" id="GO:0005739">
    <property type="term" value="C:mitochondrion"/>
    <property type="evidence" value="ECO:0007669"/>
    <property type="project" value="TreeGrafter"/>
</dbReference>
<dbReference type="PANTHER" id="PTHR47109:SF1">
    <property type="entry name" value="NUCLEOREDOXIN-LIKE PROTEIN 1"/>
    <property type="match status" value="1"/>
</dbReference>